<name>A0A0F6ML33_TREDN</name>
<gene>
    <name evidence="7" type="ORF">HMPREF9723_02370</name>
</gene>
<dbReference type="SFLD" id="SFLDS00029">
    <property type="entry name" value="Radical_SAM"/>
    <property type="match status" value="1"/>
</dbReference>
<dbReference type="Gene3D" id="3.20.20.70">
    <property type="entry name" value="Aldolase class I"/>
    <property type="match status" value="1"/>
</dbReference>
<keyword evidence="2" id="KW-0949">S-adenosyl-L-methionine</keyword>
<dbReference type="AlphaFoldDB" id="A0A0F6ML33"/>
<comment type="caution">
    <text evidence="7">The sequence shown here is derived from an EMBL/GenBank/DDBJ whole genome shotgun (WGS) entry which is preliminary data.</text>
</comment>
<evidence type="ECO:0000313" key="7">
    <source>
        <dbReference type="EMBL" id="EMB19673.1"/>
    </source>
</evidence>
<dbReference type="CDD" id="cd01335">
    <property type="entry name" value="Radical_SAM"/>
    <property type="match status" value="1"/>
</dbReference>
<keyword evidence="3" id="KW-0479">Metal-binding</keyword>
<evidence type="ECO:0000256" key="3">
    <source>
        <dbReference type="ARBA" id="ARBA00022723"/>
    </source>
</evidence>
<dbReference type="SFLD" id="SFLDG01386">
    <property type="entry name" value="main_SPASM_domain-containing"/>
    <property type="match status" value="1"/>
</dbReference>
<dbReference type="EMBL" id="AGDY01000010">
    <property type="protein sequence ID" value="EMB19673.1"/>
    <property type="molecule type" value="Genomic_DNA"/>
</dbReference>
<dbReference type="PANTHER" id="PTHR11228:SF7">
    <property type="entry name" value="PQQA PEPTIDE CYCLASE"/>
    <property type="match status" value="1"/>
</dbReference>
<dbReference type="GO" id="GO:0046872">
    <property type="term" value="F:metal ion binding"/>
    <property type="evidence" value="ECO:0007669"/>
    <property type="project" value="UniProtKB-KW"/>
</dbReference>
<dbReference type="Proteomes" id="UP000011701">
    <property type="component" value="Chromosome"/>
</dbReference>
<protein>
    <submittedName>
        <fullName evidence="7">Radical SAM additional 4Fe4S-binding domain-containing protein</fullName>
    </submittedName>
</protein>
<reference evidence="7" key="1">
    <citation type="submission" date="2012-01" db="EMBL/GenBank/DDBJ databases">
        <title>The Genome Sequence of Treponema denticola OTK.</title>
        <authorList>
            <consortium name="The Broad Institute Genome Sequencing Platform"/>
            <person name="Earl A."/>
            <person name="Ward D."/>
            <person name="Feldgarden M."/>
            <person name="Gevers D."/>
            <person name="Blanton J.M."/>
            <person name="Fenno C.J."/>
            <person name="Baranova O.V."/>
            <person name="Mathney J."/>
            <person name="Dewhirst F.E."/>
            <person name="Izard J."/>
            <person name="Young S.K."/>
            <person name="Zeng Q."/>
            <person name="Gargeya S."/>
            <person name="Fitzgerald M."/>
            <person name="Haas B."/>
            <person name="Abouelleil A."/>
            <person name="Alvarado L."/>
            <person name="Arachchi H.M."/>
            <person name="Berlin A."/>
            <person name="Chapman S.B."/>
            <person name="Gearin G."/>
            <person name="Goldberg J."/>
            <person name="Griggs A."/>
            <person name="Gujja S."/>
            <person name="Hansen M."/>
            <person name="Heiman D."/>
            <person name="Howarth C."/>
            <person name="Larimer J."/>
            <person name="Lui A."/>
            <person name="MacDonald P.J.P."/>
            <person name="McCowen C."/>
            <person name="Montmayeur A."/>
            <person name="Murphy C."/>
            <person name="Neiman D."/>
            <person name="Pearson M."/>
            <person name="Priest M."/>
            <person name="Roberts A."/>
            <person name="Saif S."/>
            <person name="Shea T."/>
            <person name="Sisk P."/>
            <person name="Stolte C."/>
            <person name="Sykes S."/>
            <person name="Wortman J."/>
            <person name="Nusbaum C."/>
            <person name="Birren B."/>
        </authorList>
    </citation>
    <scope>NUCLEOTIDE SEQUENCE [LARGE SCALE GENOMIC DNA]</scope>
    <source>
        <strain evidence="7">OTK</strain>
    </source>
</reference>
<dbReference type="GO" id="GO:0051536">
    <property type="term" value="F:iron-sulfur cluster binding"/>
    <property type="evidence" value="ECO:0007669"/>
    <property type="project" value="UniProtKB-KW"/>
</dbReference>
<dbReference type="SUPFAM" id="SSF102114">
    <property type="entry name" value="Radical SAM enzymes"/>
    <property type="match status" value="1"/>
</dbReference>
<dbReference type="Pfam" id="PF04055">
    <property type="entry name" value="Radical_SAM"/>
    <property type="match status" value="1"/>
</dbReference>
<keyword evidence="4" id="KW-0408">Iron</keyword>
<dbReference type="InterPro" id="IPR050377">
    <property type="entry name" value="Radical_SAM_PqqE_MftC-like"/>
</dbReference>
<dbReference type="GO" id="GO:0003824">
    <property type="term" value="F:catalytic activity"/>
    <property type="evidence" value="ECO:0007669"/>
    <property type="project" value="InterPro"/>
</dbReference>
<evidence type="ECO:0000256" key="5">
    <source>
        <dbReference type="ARBA" id="ARBA00023014"/>
    </source>
</evidence>
<evidence type="ECO:0000256" key="1">
    <source>
        <dbReference type="ARBA" id="ARBA00001966"/>
    </source>
</evidence>
<evidence type="ECO:0000256" key="4">
    <source>
        <dbReference type="ARBA" id="ARBA00023004"/>
    </source>
</evidence>
<dbReference type="SFLD" id="SFLDG01067">
    <property type="entry name" value="SPASM/twitch_domain_containing"/>
    <property type="match status" value="1"/>
</dbReference>
<dbReference type="HOGENOM" id="CLU_546211_0_0_12"/>
<dbReference type="PROSITE" id="PS51918">
    <property type="entry name" value="RADICAL_SAM"/>
    <property type="match status" value="1"/>
</dbReference>
<dbReference type="InterPro" id="IPR013785">
    <property type="entry name" value="Aldolase_TIM"/>
</dbReference>
<dbReference type="RefSeq" id="WP_002693488.1">
    <property type="nucleotide sequence ID" value="NZ_CM001797.1"/>
</dbReference>
<sequence length="499" mass="57700">MQNFNPNQKLIYNPELRFRKEEHRCVAYTIDDFFYSPDKVSILLPQEVIMLLLFDGEHTFSEVASNMAYVFGMESNDEVDYNKVLFNSLEALEKRTNIQPLVMDIAEVEASLIKQTQDRYNDPSAFIIPKEKIIFDPRDLRLSAPLSVNYNVMTSCGFKCKYCYHPLVPVKELISLKRLSIVFKELKETGCESFMLTGGDPMLRPDIDELMQSLYEHGLLYSLSTKSIISEDRIKKLHEKAGLRGMQISLDAADGKIVKNVLGITDDEYFSKAIQMIKNLQKHGIEVRVKAVLTSYNADGLADYLNLLNDLGIRRMQVVQYGRSGTRHTDDLYPSDEQMKRASEVVRQFKEEHKDVELTAGGFEKAYDEPVVVEKVTKENIFEKRAICNAGRFSLTLMPNGEVFICEQLPYDKRYVLGDLKTQSLAECWNGELMQKWLNPPERNIFAENSPCKTCPEEYYNECHKVYSRCLRFIYEHTGDTLTADIKCPRYHFEKRRIT</sequence>
<proteinExistence type="predicted"/>
<evidence type="ECO:0000256" key="2">
    <source>
        <dbReference type="ARBA" id="ARBA00022691"/>
    </source>
</evidence>
<dbReference type="Pfam" id="PF13186">
    <property type="entry name" value="SPASM"/>
    <property type="match status" value="1"/>
</dbReference>
<evidence type="ECO:0000259" key="6">
    <source>
        <dbReference type="PROSITE" id="PS51918"/>
    </source>
</evidence>
<dbReference type="InterPro" id="IPR058240">
    <property type="entry name" value="rSAM_sf"/>
</dbReference>
<dbReference type="CDD" id="cd21109">
    <property type="entry name" value="SPASM"/>
    <property type="match status" value="1"/>
</dbReference>
<dbReference type="PATRIC" id="fig|999434.4.peg.2468"/>
<keyword evidence="5" id="KW-0411">Iron-sulfur</keyword>
<accession>A0A0F6ML33</accession>
<comment type="cofactor">
    <cofactor evidence="1">
        <name>[4Fe-4S] cluster</name>
        <dbReference type="ChEBI" id="CHEBI:49883"/>
    </cofactor>
</comment>
<dbReference type="PANTHER" id="PTHR11228">
    <property type="entry name" value="RADICAL SAM DOMAIN PROTEIN"/>
    <property type="match status" value="1"/>
</dbReference>
<dbReference type="InterPro" id="IPR007197">
    <property type="entry name" value="rSAM"/>
</dbReference>
<dbReference type="InterPro" id="IPR023885">
    <property type="entry name" value="4Fe4S-binding_SPASM_dom"/>
</dbReference>
<organism evidence="7">
    <name type="scientific">Treponema denticola OTK</name>
    <dbReference type="NCBI Taxonomy" id="999434"/>
    <lineage>
        <taxon>Bacteria</taxon>
        <taxon>Pseudomonadati</taxon>
        <taxon>Spirochaetota</taxon>
        <taxon>Spirochaetia</taxon>
        <taxon>Spirochaetales</taxon>
        <taxon>Treponemataceae</taxon>
        <taxon>Treponema</taxon>
    </lineage>
</organism>
<dbReference type="GO" id="GO:0006783">
    <property type="term" value="P:heme biosynthetic process"/>
    <property type="evidence" value="ECO:0007669"/>
    <property type="project" value="TreeGrafter"/>
</dbReference>
<feature type="domain" description="Radical SAM core" evidence="6">
    <location>
        <begin position="142"/>
        <end position="355"/>
    </location>
</feature>